<feature type="transmembrane region" description="Helical" evidence="5">
    <location>
        <begin position="39"/>
        <end position="58"/>
    </location>
</feature>
<dbReference type="PANTHER" id="PTHR22911:SF6">
    <property type="entry name" value="SOLUTE CARRIER FAMILY 35 MEMBER G1"/>
    <property type="match status" value="1"/>
</dbReference>
<feature type="transmembrane region" description="Helical" evidence="5">
    <location>
        <begin position="240"/>
        <end position="260"/>
    </location>
</feature>
<name>A0ABT3SWD0_9GAMM</name>
<dbReference type="EMBL" id="SHNP01000004">
    <property type="protein sequence ID" value="MCX2974303.1"/>
    <property type="molecule type" value="Genomic_DNA"/>
</dbReference>
<dbReference type="InterPro" id="IPR037185">
    <property type="entry name" value="EmrE-like"/>
</dbReference>
<feature type="transmembrane region" description="Helical" evidence="5">
    <location>
        <begin position="182"/>
        <end position="205"/>
    </location>
</feature>
<dbReference type="InterPro" id="IPR000620">
    <property type="entry name" value="EamA_dom"/>
</dbReference>
<evidence type="ECO:0000256" key="5">
    <source>
        <dbReference type="SAM" id="Phobius"/>
    </source>
</evidence>
<feature type="transmembrane region" description="Helical" evidence="5">
    <location>
        <begin position="151"/>
        <end position="170"/>
    </location>
</feature>
<keyword evidence="4 5" id="KW-0472">Membrane</keyword>
<evidence type="ECO:0000256" key="4">
    <source>
        <dbReference type="ARBA" id="ARBA00023136"/>
    </source>
</evidence>
<proteinExistence type="predicted"/>
<keyword evidence="2 5" id="KW-0812">Transmembrane</keyword>
<gene>
    <name evidence="7" type="ORF">EYC87_11985</name>
</gene>
<dbReference type="Proteomes" id="UP001143307">
    <property type="component" value="Unassembled WGS sequence"/>
</dbReference>
<evidence type="ECO:0000256" key="3">
    <source>
        <dbReference type="ARBA" id="ARBA00022989"/>
    </source>
</evidence>
<keyword evidence="3 5" id="KW-1133">Transmembrane helix</keyword>
<evidence type="ECO:0000259" key="6">
    <source>
        <dbReference type="Pfam" id="PF00892"/>
    </source>
</evidence>
<dbReference type="SUPFAM" id="SSF103481">
    <property type="entry name" value="Multidrug resistance efflux transporter EmrE"/>
    <property type="match status" value="2"/>
</dbReference>
<organism evidence="7 8">
    <name type="scientific">Candidatus Seongchinamella marina</name>
    <dbReference type="NCBI Taxonomy" id="2518990"/>
    <lineage>
        <taxon>Bacteria</taxon>
        <taxon>Pseudomonadati</taxon>
        <taxon>Pseudomonadota</taxon>
        <taxon>Gammaproteobacteria</taxon>
        <taxon>Cellvibrionales</taxon>
        <taxon>Halieaceae</taxon>
        <taxon>Seongchinamella</taxon>
    </lineage>
</organism>
<feature type="transmembrane region" description="Helical" evidence="5">
    <location>
        <begin position="70"/>
        <end position="91"/>
    </location>
</feature>
<accession>A0ABT3SWD0</accession>
<feature type="transmembrane region" description="Helical" evidence="5">
    <location>
        <begin position="97"/>
        <end position="117"/>
    </location>
</feature>
<feature type="transmembrane region" description="Helical" evidence="5">
    <location>
        <begin position="7"/>
        <end position="27"/>
    </location>
</feature>
<evidence type="ECO:0000313" key="8">
    <source>
        <dbReference type="Proteomes" id="UP001143307"/>
    </source>
</evidence>
<protein>
    <submittedName>
        <fullName evidence="7">DMT family transporter</fullName>
    </submittedName>
</protein>
<evidence type="ECO:0000313" key="7">
    <source>
        <dbReference type="EMBL" id="MCX2974303.1"/>
    </source>
</evidence>
<feature type="transmembrane region" description="Helical" evidence="5">
    <location>
        <begin position="124"/>
        <end position="145"/>
    </location>
</feature>
<feature type="transmembrane region" description="Helical" evidence="5">
    <location>
        <begin position="211"/>
        <end position="233"/>
    </location>
</feature>
<comment type="subcellular location">
    <subcellularLocation>
        <location evidence="1">Membrane</location>
        <topology evidence="1">Multi-pass membrane protein</topology>
    </subcellularLocation>
</comment>
<feature type="domain" description="EamA" evidence="6">
    <location>
        <begin position="153"/>
        <end position="283"/>
    </location>
</feature>
<feature type="transmembrane region" description="Helical" evidence="5">
    <location>
        <begin position="266"/>
        <end position="283"/>
    </location>
</feature>
<reference evidence="7" key="1">
    <citation type="submission" date="2019-02" db="EMBL/GenBank/DDBJ databases">
        <authorList>
            <person name="Li S.-H."/>
        </authorList>
    </citation>
    <scope>NUCLEOTIDE SEQUENCE</scope>
    <source>
        <strain evidence="7">IMCC8485</strain>
    </source>
</reference>
<dbReference type="Gene3D" id="1.10.3730.20">
    <property type="match status" value="1"/>
</dbReference>
<comment type="caution">
    <text evidence="7">The sequence shown here is derived from an EMBL/GenBank/DDBJ whole genome shotgun (WGS) entry which is preliminary data.</text>
</comment>
<evidence type="ECO:0000256" key="1">
    <source>
        <dbReference type="ARBA" id="ARBA00004141"/>
    </source>
</evidence>
<dbReference type="Pfam" id="PF00892">
    <property type="entry name" value="EamA"/>
    <property type="match status" value="2"/>
</dbReference>
<sequence>MTTHTTAAPFFVATLGIACFAVMDAVMKGLAIELGAYNAMLWRTSCGVLIVTFLYLLKRPAWPPWATIRLHFWRGVVISATAFLFFWGLIYVPLAEAISLTFIAPLVALYLAAVLLGERVDGKAILASIIGLCGAVVVVAGKLSGEYDEDVGKGIGAILVSAILYAYNLILQRRQALIAKPVEVVFFQTIAIFVTYLLLAPLLAVPPPMTALPNLVFASILAIVSIMLVSWAYGRAEARLLIPVEYTAFVWAALLGWLIYAEEVTVLTLLGTALIVAGCLLALGQQSGAVDHVETTAL</sequence>
<dbReference type="PANTHER" id="PTHR22911">
    <property type="entry name" value="ACYL-MALONYL CONDENSING ENZYME-RELATED"/>
    <property type="match status" value="1"/>
</dbReference>
<keyword evidence="8" id="KW-1185">Reference proteome</keyword>
<evidence type="ECO:0000256" key="2">
    <source>
        <dbReference type="ARBA" id="ARBA00022692"/>
    </source>
</evidence>
<feature type="domain" description="EamA" evidence="6">
    <location>
        <begin position="11"/>
        <end position="139"/>
    </location>
</feature>